<organism evidence="2 3">
    <name type="scientific">Streptomyces thermogriseus</name>
    <dbReference type="NCBI Taxonomy" id="75292"/>
    <lineage>
        <taxon>Bacteria</taxon>
        <taxon>Bacillati</taxon>
        <taxon>Actinomycetota</taxon>
        <taxon>Actinomycetes</taxon>
        <taxon>Kitasatosporales</taxon>
        <taxon>Streptomycetaceae</taxon>
        <taxon>Streptomyces</taxon>
    </lineage>
</organism>
<keyword evidence="3" id="KW-1185">Reference proteome</keyword>
<protein>
    <submittedName>
        <fullName evidence="2">Uncharacterized protein</fullName>
    </submittedName>
</protein>
<name>A0ABN1SXT8_9ACTN</name>
<evidence type="ECO:0000313" key="2">
    <source>
        <dbReference type="EMBL" id="GAA1007929.1"/>
    </source>
</evidence>
<feature type="compositionally biased region" description="Polar residues" evidence="1">
    <location>
        <begin position="1"/>
        <end position="12"/>
    </location>
</feature>
<comment type="caution">
    <text evidence="2">The sequence shown here is derived from an EMBL/GenBank/DDBJ whole genome shotgun (WGS) entry which is preliminary data.</text>
</comment>
<evidence type="ECO:0000256" key="1">
    <source>
        <dbReference type="SAM" id="MobiDB-lite"/>
    </source>
</evidence>
<evidence type="ECO:0000313" key="3">
    <source>
        <dbReference type="Proteomes" id="UP001501072"/>
    </source>
</evidence>
<feature type="compositionally biased region" description="Low complexity" evidence="1">
    <location>
        <begin position="21"/>
        <end position="30"/>
    </location>
</feature>
<dbReference type="Proteomes" id="UP001501072">
    <property type="component" value="Unassembled WGS sequence"/>
</dbReference>
<proteinExistence type="predicted"/>
<accession>A0ABN1SXT8</accession>
<reference evidence="2 3" key="1">
    <citation type="journal article" date="2019" name="Int. J. Syst. Evol. Microbiol.">
        <title>The Global Catalogue of Microorganisms (GCM) 10K type strain sequencing project: providing services to taxonomists for standard genome sequencing and annotation.</title>
        <authorList>
            <consortium name="The Broad Institute Genomics Platform"/>
            <consortium name="The Broad Institute Genome Sequencing Center for Infectious Disease"/>
            <person name="Wu L."/>
            <person name="Ma J."/>
        </authorList>
    </citation>
    <scope>NUCLEOTIDE SEQUENCE [LARGE SCALE GENOMIC DNA]</scope>
    <source>
        <strain evidence="2 3">JCM 11269</strain>
    </source>
</reference>
<gene>
    <name evidence="2" type="ORF">GCM10009564_19080</name>
</gene>
<sequence>MFSQSGAGSPVSNEEENSRSAAGGLAGRATAAPCEPAAMTKAVVRTTAGPHLCRDLRCMRNAPPCGAAASDNVVNSVRKDQ</sequence>
<dbReference type="EMBL" id="BAAAHU010000015">
    <property type="protein sequence ID" value="GAA1007929.1"/>
    <property type="molecule type" value="Genomic_DNA"/>
</dbReference>
<feature type="region of interest" description="Disordered" evidence="1">
    <location>
        <begin position="1"/>
        <end position="30"/>
    </location>
</feature>